<evidence type="ECO:0000256" key="1">
    <source>
        <dbReference type="SAM" id="Phobius"/>
    </source>
</evidence>
<sequence>MATDFWGVVFPNYISAFGGLAATALAVVSLILGLTNRRKTAAVKAEADTTRDVLADTIDAAGATQADYNRIAREWMRSMKGREDPEAEQAMRDLLESAPEAGRESIDPRIWEYLRLRLYSSKERPPSLFAETPLSPRRPRARG</sequence>
<accession>A0A0M2HKT6</accession>
<name>A0A0M2HKT6_MICTR</name>
<dbReference type="AlphaFoldDB" id="A0A0M2HKT6"/>
<evidence type="ECO:0000313" key="2">
    <source>
        <dbReference type="EMBL" id="KJL45016.1"/>
    </source>
</evidence>
<feature type="transmembrane region" description="Helical" evidence="1">
    <location>
        <begin position="12"/>
        <end position="34"/>
    </location>
</feature>
<dbReference type="EMBL" id="JYJA01000022">
    <property type="protein sequence ID" value="KJL45016.1"/>
    <property type="molecule type" value="Genomic_DNA"/>
</dbReference>
<proteinExistence type="predicted"/>
<dbReference type="RefSeq" id="WP_157005322.1">
    <property type="nucleotide sequence ID" value="NZ_JYJA01000022.1"/>
</dbReference>
<dbReference type="Proteomes" id="UP000034098">
    <property type="component" value="Unassembled WGS sequence"/>
</dbReference>
<keyword evidence="1" id="KW-1133">Transmembrane helix</keyword>
<keyword evidence="3" id="KW-1185">Reference proteome</keyword>
<keyword evidence="1" id="KW-0812">Transmembrane</keyword>
<dbReference type="PATRIC" id="fig|69370.6.peg.550"/>
<protein>
    <submittedName>
        <fullName evidence="2">Uncharacterized protein</fullName>
    </submittedName>
</protein>
<organism evidence="2 3">
    <name type="scientific">Microbacterium trichothecenolyticum</name>
    <name type="common">Aureobacterium trichothecenolyticum</name>
    <dbReference type="NCBI Taxonomy" id="69370"/>
    <lineage>
        <taxon>Bacteria</taxon>
        <taxon>Bacillati</taxon>
        <taxon>Actinomycetota</taxon>
        <taxon>Actinomycetes</taxon>
        <taxon>Micrococcales</taxon>
        <taxon>Microbacteriaceae</taxon>
        <taxon>Microbacterium</taxon>
    </lineage>
</organism>
<reference evidence="2 3" key="1">
    <citation type="submission" date="2015-02" db="EMBL/GenBank/DDBJ databases">
        <title>Draft genome sequences of ten Microbacterium spp. with emphasis on heavy metal contaminated environments.</title>
        <authorList>
            <person name="Corretto E."/>
        </authorList>
    </citation>
    <scope>NUCLEOTIDE SEQUENCE [LARGE SCALE GENOMIC DNA]</scope>
    <source>
        <strain evidence="2 3">DSM 8608</strain>
    </source>
</reference>
<comment type="caution">
    <text evidence="2">The sequence shown here is derived from an EMBL/GenBank/DDBJ whole genome shotgun (WGS) entry which is preliminary data.</text>
</comment>
<gene>
    <name evidence="2" type="ORF">RS82_00526</name>
</gene>
<keyword evidence="1" id="KW-0472">Membrane</keyword>
<evidence type="ECO:0000313" key="3">
    <source>
        <dbReference type="Proteomes" id="UP000034098"/>
    </source>
</evidence>